<dbReference type="Pfam" id="PF02518">
    <property type="entry name" value="HATPase_c"/>
    <property type="match status" value="1"/>
</dbReference>
<feature type="domain" description="Histidine kinase/HSP90-like ATPase" evidence="1">
    <location>
        <begin position="14"/>
        <end position="54"/>
    </location>
</feature>
<evidence type="ECO:0000313" key="3">
    <source>
        <dbReference type="Proteomes" id="UP000440694"/>
    </source>
</evidence>
<dbReference type="InterPro" id="IPR003594">
    <property type="entry name" value="HATPase_dom"/>
</dbReference>
<evidence type="ECO:0000259" key="1">
    <source>
        <dbReference type="Pfam" id="PF02518"/>
    </source>
</evidence>
<keyword evidence="3" id="KW-1185">Reference proteome</keyword>
<evidence type="ECO:0000313" key="2">
    <source>
        <dbReference type="EMBL" id="MTD95757.1"/>
    </source>
</evidence>
<name>A0A6I3KQ22_9HYPH</name>
<comment type="caution">
    <text evidence="2">The sequence shown here is derived from an EMBL/GenBank/DDBJ whole genome shotgun (WGS) entry which is preliminary data.</text>
</comment>
<sequence>MGLLGGVSAQWGQQASGSGLGLAIVRDLVQLYGGKITLGQSELGGLKARLTLPEFTAWPT</sequence>
<proteinExistence type="predicted"/>
<dbReference type="Proteomes" id="UP000440694">
    <property type="component" value="Unassembled WGS sequence"/>
</dbReference>
<dbReference type="EMBL" id="WMBQ01000002">
    <property type="protein sequence ID" value="MTD95757.1"/>
    <property type="molecule type" value="Genomic_DNA"/>
</dbReference>
<protein>
    <recommendedName>
        <fullName evidence="1">Histidine kinase/HSP90-like ATPase domain-containing protein</fullName>
    </recommendedName>
</protein>
<dbReference type="AlphaFoldDB" id="A0A6I3KQ22"/>
<dbReference type="SUPFAM" id="SSF55874">
    <property type="entry name" value="ATPase domain of HSP90 chaperone/DNA topoisomerase II/histidine kinase"/>
    <property type="match status" value="1"/>
</dbReference>
<dbReference type="RefSeq" id="WP_154740265.1">
    <property type="nucleotide sequence ID" value="NZ_WMBQ01000002.1"/>
</dbReference>
<reference evidence="2 3" key="1">
    <citation type="submission" date="2019-11" db="EMBL/GenBank/DDBJ databases">
        <title>Identification of a novel strain.</title>
        <authorList>
            <person name="Xu Q."/>
            <person name="Wang G."/>
        </authorList>
    </citation>
    <scope>NUCLEOTIDE SEQUENCE [LARGE SCALE GENOMIC DNA]</scope>
    <source>
        <strain evidence="3">xq</strain>
    </source>
</reference>
<dbReference type="Gene3D" id="3.30.565.10">
    <property type="entry name" value="Histidine kinase-like ATPase, C-terminal domain"/>
    <property type="match status" value="1"/>
</dbReference>
<gene>
    <name evidence="2" type="ORF">GIW81_15570</name>
</gene>
<organism evidence="2 3">
    <name type="scientific">Hyphomicrobium album</name>
    <dbReference type="NCBI Taxonomy" id="2665159"/>
    <lineage>
        <taxon>Bacteria</taxon>
        <taxon>Pseudomonadati</taxon>
        <taxon>Pseudomonadota</taxon>
        <taxon>Alphaproteobacteria</taxon>
        <taxon>Hyphomicrobiales</taxon>
        <taxon>Hyphomicrobiaceae</taxon>
        <taxon>Hyphomicrobium</taxon>
    </lineage>
</organism>
<accession>A0A6I3KQ22</accession>
<dbReference type="InterPro" id="IPR036890">
    <property type="entry name" value="HATPase_C_sf"/>
</dbReference>